<organism evidence="7 8">
    <name type="scientific">Alteromonas alba</name>
    <dbReference type="NCBI Taxonomy" id="2079529"/>
    <lineage>
        <taxon>Bacteria</taxon>
        <taxon>Pseudomonadati</taxon>
        <taxon>Pseudomonadota</taxon>
        <taxon>Gammaproteobacteria</taxon>
        <taxon>Alteromonadales</taxon>
        <taxon>Alteromonadaceae</taxon>
        <taxon>Alteromonas/Salinimonas group</taxon>
        <taxon>Alteromonas</taxon>
    </lineage>
</organism>
<dbReference type="SUPFAM" id="SSF158710">
    <property type="entry name" value="PSPTO4464-like"/>
    <property type="match status" value="1"/>
</dbReference>
<dbReference type="Gene3D" id="1.10.60.30">
    <property type="entry name" value="PSPTO4464-like domains"/>
    <property type="match status" value="2"/>
</dbReference>
<evidence type="ECO:0000256" key="4">
    <source>
        <dbReference type="ARBA" id="ARBA00022884"/>
    </source>
</evidence>
<dbReference type="EMBL" id="PVNP01000047">
    <property type="protein sequence ID" value="PRO74542.1"/>
    <property type="molecule type" value="Genomic_DNA"/>
</dbReference>
<comment type="similarity">
    <text evidence="5">Belongs to the DarP family.</text>
</comment>
<keyword evidence="1 5" id="KW-0963">Cytoplasm</keyword>
<evidence type="ECO:0000313" key="7">
    <source>
        <dbReference type="EMBL" id="PRO74542.1"/>
    </source>
</evidence>
<dbReference type="PANTHER" id="PTHR38101:SF1">
    <property type="entry name" value="UPF0307 PROTEIN YJGA"/>
    <property type="match status" value="1"/>
</dbReference>
<dbReference type="GO" id="GO:1902626">
    <property type="term" value="P:assembly of large subunit precursor of preribosome"/>
    <property type="evidence" value="ECO:0007669"/>
    <property type="project" value="UniProtKB-UniRule"/>
</dbReference>
<keyword evidence="4 5" id="KW-0694">RNA-binding</keyword>
<dbReference type="PIRSF" id="PIRSF016183">
    <property type="entry name" value="UCP016183"/>
    <property type="match status" value="1"/>
</dbReference>
<evidence type="ECO:0000256" key="2">
    <source>
        <dbReference type="ARBA" id="ARBA00022517"/>
    </source>
</evidence>
<keyword evidence="3 5" id="KW-0699">rRNA-binding</keyword>
<reference evidence="8" key="1">
    <citation type="journal article" date="2020" name="Int. J. Syst. Evol. Microbiol.">
        <title>Alteromonas alba sp. nov., a marine bacterium isolated from the seawater of the West Pacific Ocean.</title>
        <authorList>
            <person name="Sun C."/>
            <person name="Wu Y.-H."/>
            <person name="Xamxidin M."/>
            <person name="Cheng H."/>
            <person name="Xu X.-W."/>
        </authorList>
    </citation>
    <scope>NUCLEOTIDE SEQUENCE [LARGE SCALE GENOMIC DNA]</scope>
    <source>
        <strain evidence="8">190</strain>
    </source>
</reference>
<dbReference type="InterPro" id="IPR023153">
    <property type="entry name" value="DarP_sf"/>
</dbReference>
<sequence length="183" mass="21529">MNDPSQHDDANWDNDDSYPEHDEFVSKSELKRLSALRQQVGEQLVNLSDAHIKTIPMDDELADAVTLARRINRKKDGFRRQLQFIGKLMRSRDLTPIEEALAKLQHQHQAQNARFHQLEKTRDAIADRGDDAIQEVLDEHPSLERQKLRQFHRSIIKERSKNAPPKAYRELFQYLKEHMLDQD</sequence>
<dbReference type="RefSeq" id="WP_105933694.1">
    <property type="nucleotide sequence ID" value="NZ_PVNP01000047.1"/>
</dbReference>
<evidence type="ECO:0000256" key="3">
    <source>
        <dbReference type="ARBA" id="ARBA00022730"/>
    </source>
</evidence>
<dbReference type="GO" id="GO:0043022">
    <property type="term" value="F:ribosome binding"/>
    <property type="evidence" value="ECO:0007669"/>
    <property type="project" value="UniProtKB-UniRule"/>
</dbReference>
<feature type="region of interest" description="Disordered" evidence="6">
    <location>
        <begin position="1"/>
        <end position="25"/>
    </location>
</feature>
<dbReference type="CDD" id="cd16331">
    <property type="entry name" value="YjgA-like"/>
    <property type="match status" value="1"/>
</dbReference>
<dbReference type="OrthoDB" id="5293604at2"/>
<dbReference type="InterPro" id="IPR006839">
    <property type="entry name" value="DarP"/>
</dbReference>
<dbReference type="HAMAP" id="MF_00765">
    <property type="entry name" value="DarP"/>
    <property type="match status" value="1"/>
</dbReference>
<gene>
    <name evidence="5" type="primary">darP</name>
    <name evidence="7" type="ORF">C6Y40_05380</name>
</gene>
<comment type="subcellular location">
    <subcellularLocation>
        <location evidence="5">Cytoplasm</location>
    </subcellularLocation>
    <text evidence="5">Associates with late stage pre-50S ribosomal subunits.</text>
</comment>
<dbReference type="Pfam" id="PF04751">
    <property type="entry name" value="DarP"/>
    <property type="match status" value="1"/>
</dbReference>
<feature type="compositionally biased region" description="Basic and acidic residues" evidence="6">
    <location>
        <begin position="1"/>
        <end position="10"/>
    </location>
</feature>
<keyword evidence="2 5" id="KW-0690">Ribosome biogenesis</keyword>
<dbReference type="GO" id="GO:0005829">
    <property type="term" value="C:cytosol"/>
    <property type="evidence" value="ECO:0007669"/>
    <property type="project" value="TreeGrafter"/>
</dbReference>
<name>A0A2S9VDK2_9ALTE</name>
<keyword evidence="8" id="KW-1185">Reference proteome</keyword>
<dbReference type="GO" id="GO:0019843">
    <property type="term" value="F:rRNA binding"/>
    <property type="evidence" value="ECO:0007669"/>
    <property type="project" value="UniProtKB-UniRule"/>
</dbReference>
<evidence type="ECO:0000256" key="1">
    <source>
        <dbReference type="ARBA" id="ARBA00022490"/>
    </source>
</evidence>
<dbReference type="PANTHER" id="PTHR38101">
    <property type="entry name" value="UPF0307 PROTEIN YJGA"/>
    <property type="match status" value="1"/>
</dbReference>
<evidence type="ECO:0000256" key="6">
    <source>
        <dbReference type="SAM" id="MobiDB-lite"/>
    </source>
</evidence>
<comment type="function">
    <text evidence="5">Member of a network of 50S ribosomal subunit biogenesis factors which assembles along the 30S-50S interface, preventing incorrect 23S rRNA structures from forming. Promotes peptidyl transferase center (PTC) maturation.</text>
</comment>
<accession>A0A2S9VDK2</accession>
<evidence type="ECO:0000256" key="5">
    <source>
        <dbReference type="HAMAP-Rule" id="MF_00765"/>
    </source>
</evidence>
<dbReference type="NCBIfam" id="NF003593">
    <property type="entry name" value="PRK05255.1-1"/>
    <property type="match status" value="1"/>
</dbReference>
<dbReference type="Proteomes" id="UP000238949">
    <property type="component" value="Unassembled WGS sequence"/>
</dbReference>
<evidence type="ECO:0000313" key="8">
    <source>
        <dbReference type="Proteomes" id="UP000238949"/>
    </source>
</evidence>
<protein>
    <recommendedName>
        <fullName evidence="5">Dual-action ribosomal maturation protein DarP</fullName>
    </recommendedName>
    <alternativeName>
        <fullName evidence="5">Large ribosomal subunit assembly factor DarP</fullName>
    </alternativeName>
</protein>
<dbReference type="AlphaFoldDB" id="A0A2S9VDK2"/>
<proteinExistence type="inferred from homology"/>
<comment type="caution">
    <text evidence="7">The sequence shown here is derived from an EMBL/GenBank/DDBJ whole genome shotgun (WGS) entry which is preliminary data.</text>
</comment>